<keyword evidence="11" id="KW-1185">Reference proteome</keyword>
<dbReference type="GO" id="GO:0070006">
    <property type="term" value="F:metalloaminopeptidase activity"/>
    <property type="evidence" value="ECO:0007669"/>
    <property type="project" value="InterPro"/>
</dbReference>
<dbReference type="InterPro" id="IPR011356">
    <property type="entry name" value="Leucine_aapep/pepB"/>
</dbReference>
<dbReference type="Gene3D" id="3.40.630.10">
    <property type="entry name" value="Zn peptidases"/>
    <property type="match status" value="1"/>
</dbReference>
<accession>A0A2K8NV40</accession>
<keyword evidence="2 10" id="KW-0031">Aminopeptidase</keyword>
<dbReference type="Proteomes" id="UP000231896">
    <property type="component" value="Chromosome"/>
</dbReference>
<evidence type="ECO:0000256" key="7">
    <source>
        <dbReference type="ARBA" id="ARBA00050021"/>
    </source>
</evidence>
<evidence type="ECO:0000259" key="9">
    <source>
        <dbReference type="Pfam" id="PF00883"/>
    </source>
</evidence>
<feature type="domain" description="Cytosol aminopeptidase" evidence="9">
    <location>
        <begin position="140"/>
        <end position="443"/>
    </location>
</feature>
<evidence type="ECO:0000256" key="4">
    <source>
        <dbReference type="ARBA" id="ARBA00022801"/>
    </source>
</evidence>
<dbReference type="AlphaFoldDB" id="A0A2K8NV40"/>
<keyword evidence="3" id="KW-0645">Protease</keyword>
<dbReference type="OrthoDB" id="9809354at2"/>
<name>A0A2K8NV40_9MOLU</name>
<dbReference type="SUPFAM" id="SSF53187">
    <property type="entry name" value="Zn-dependent exopeptidases"/>
    <property type="match status" value="1"/>
</dbReference>
<evidence type="ECO:0000256" key="5">
    <source>
        <dbReference type="ARBA" id="ARBA00033172"/>
    </source>
</evidence>
<comment type="function">
    <text evidence="6">Presumably involved in the processing and regular turnover of intracellular proteins. Catalyzes the removal of unsubstituted N-terminal amino acids from various peptides.</text>
</comment>
<gene>
    <name evidence="10" type="primary">pepA</name>
    <name evidence="10" type="ORF">EMELA_v1c00940</name>
</gene>
<dbReference type="GO" id="GO:0005737">
    <property type="term" value="C:cytoplasm"/>
    <property type="evidence" value="ECO:0007669"/>
    <property type="project" value="InterPro"/>
</dbReference>
<sequence length="448" mass="49308">MIKINETKNEIKLIGVKDNSKNKLIKDKAGQITLISEDKTIYLVLKKDEETFIEQINSAIKAAISTIEFDLNIDIDSIHSVCQGVEKEEIIKNVYETIAFETHKGLSIAKKEKEINYNLIFKGDFKELIANLEIVCEYINYARDLQDTPPNIGTSEYYAEKLVSDAKDIKGLKVTVLGKKEAKNLKMGLFLGVNAGSAHEPRVVVIEYCSDDSKPKTGLVGKGICFDSGGYNLKSSNYMEGMKFDMSGAAIVLSATMALAKAGAKANIVAVGMFTDNKIGQNATLPDSVIESMTGKKVLIFDTDAEGRLVLADGISYVVKEKQVDQIIDASTLTGTVLFALGHNATGAFSHSNEMIEKLNKASEKSGERFWRLPIFKEHLKQVKKDAAPLADLTNACRVRYEDCSYAAAFLNEFAENKPFLHLDIAGTADKENKGQGVLVKTLFEMLK</sequence>
<evidence type="ECO:0000256" key="3">
    <source>
        <dbReference type="ARBA" id="ARBA00022670"/>
    </source>
</evidence>
<dbReference type="InterPro" id="IPR000819">
    <property type="entry name" value="Peptidase_M17_C"/>
</dbReference>
<keyword evidence="4" id="KW-0378">Hydrolase</keyword>
<reference evidence="10 11" key="1">
    <citation type="submission" date="2017-11" db="EMBL/GenBank/DDBJ databases">
        <title>Genome sequence of Entomoplasma melaleucae M1 (ATCC 49191).</title>
        <authorList>
            <person name="Lo W.-S."/>
            <person name="Gasparich G.E."/>
            <person name="Kuo C.-H."/>
        </authorList>
    </citation>
    <scope>NUCLEOTIDE SEQUENCE [LARGE SCALE GENOMIC DNA]</scope>
    <source>
        <strain evidence="10 11">M1</strain>
    </source>
</reference>
<evidence type="ECO:0000256" key="8">
    <source>
        <dbReference type="ARBA" id="ARBA00050061"/>
    </source>
</evidence>
<dbReference type="STRING" id="1408435.GCA_000685885_00285"/>
<evidence type="ECO:0000256" key="6">
    <source>
        <dbReference type="ARBA" id="ARBA00049972"/>
    </source>
</evidence>
<comment type="similarity">
    <text evidence="1">Belongs to the peptidase M17 family.</text>
</comment>
<dbReference type="PANTHER" id="PTHR11963">
    <property type="entry name" value="LEUCINE AMINOPEPTIDASE-RELATED"/>
    <property type="match status" value="1"/>
</dbReference>
<dbReference type="KEGG" id="eml:EMELA_v1c00940"/>
<evidence type="ECO:0000313" key="11">
    <source>
        <dbReference type="Proteomes" id="UP000231896"/>
    </source>
</evidence>
<dbReference type="CDD" id="cd00433">
    <property type="entry name" value="Peptidase_M17"/>
    <property type="match status" value="1"/>
</dbReference>
<evidence type="ECO:0000256" key="1">
    <source>
        <dbReference type="ARBA" id="ARBA00009528"/>
    </source>
</evidence>
<dbReference type="RefSeq" id="WP_028123990.1">
    <property type="nucleotide sequence ID" value="NZ_CP024964.1"/>
</dbReference>
<dbReference type="EMBL" id="CP024964">
    <property type="protein sequence ID" value="ATZ17679.1"/>
    <property type="molecule type" value="Genomic_DNA"/>
</dbReference>
<dbReference type="PRINTS" id="PR00481">
    <property type="entry name" value="LAMNOPPTDASE"/>
</dbReference>
<dbReference type="GO" id="GO:0030145">
    <property type="term" value="F:manganese ion binding"/>
    <property type="evidence" value="ECO:0007669"/>
    <property type="project" value="InterPro"/>
</dbReference>
<dbReference type="GO" id="GO:0006508">
    <property type="term" value="P:proteolysis"/>
    <property type="evidence" value="ECO:0007669"/>
    <property type="project" value="UniProtKB-KW"/>
</dbReference>
<proteinExistence type="inferred from homology"/>
<protein>
    <recommendedName>
        <fullName evidence="7">Probable cytosol aminopeptidase</fullName>
    </recommendedName>
    <alternativeName>
        <fullName evidence="8">Leucine aminopeptidase</fullName>
    </alternativeName>
    <alternativeName>
        <fullName evidence="5">Leucyl aminopeptidase</fullName>
    </alternativeName>
</protein>
<dbReference type="Pfam" id="PF00883">
    <property type="entry name" value="Peptidase_M17"/>
    <property type="match status" value="1"/>
</dbReference>
<evidence type="ECO:0000256" key="2">
    <source>
        <dbReference type="ARBA" id="ARBA00022438"/>
    </source>
</evidence>
<dbReference type="PANTHER" id="PTHR11963:SF23">
    <property type="entry name" value="CYTOSOL AMINOPEPTIDASE"/>
    <property type="match status" value="1"/>
</dbReference>
<evidence type="ECO:0000313" key="10">
    <source>
        <dbReference type="EMBL" id="ATZ17679.1"/>
    </source>
</evidence>
<organism evidence="10 11">
    <name type="scientific">Mesoplasma melaleucae</name>
    <dbReference type="NCBI Taxonomy" id="81459"/>
    <lineage>
        <taxon>Bacteria</taxon>
        <taxon>Bacillati</taxon>
        <taxon>Mycoplasmatota</taxon>
        <taxon>Mollicutes</taxon>
        <taxon>Entomoplasmatales</taxon>
        <taxon>Entomoplasmataceae</taxon>
        <taxon>Mesoplasma</taxon>
    </lineage>
</organism>